<evidence type="ECO:0000313" key="2">
    <source>
        <dbReference type="Proteomes" id="UP000249057"/>
    </source>
</evidence>
<name>A0ACD1FVJ2_9EURO</name>
<protein>
    <submittedName>
        <fullName evidence="1">Uncharacterized protein</fullName>
    </submittedName>
</protein>
<gene>
    <name evidence="1" type="ORF">BO95DRAFT_518304</name>
</gene>
<organism evidence="1 2">
    <name type="scientific">Aspergillus brunneoviolaceus CBS 621.78</name>
    <dbReference type="NCBI Taxonomy" id="1450534"/>
    <lineage>
        <taxon>Eukaryota</taxon>
        <taxon>Fungi</taxon>
        <taxon>Dikarya</taxon>
        <taxon>Ascomycota</taxon>
        <taxon>Pezizomycotina</taxon>
        <taxon>Eurotiomycetes</taxon>
        <taxon>Eurotiomycetidae</taxon>
        <taxon>Eurotiales</taxon>
        <taxon>Aspergillaceae</taxon>
        <taxon>Aspergillus</taxon>
        <taxon>Aspergillus subgen. Circumdati</taxon>
    </lineage>
</organism>
<accession>A0ACD1FVJ2</accession>
<dbReference type="EMBL" id="KZ825396">
    <property type="protein sequence ID" value="RAH41001.1"/>
    <property type="molecule type" value="Genomic_DNA"/>
</dbReference>
<evidence type="ECO:0000313" key="1">
    <source>
        <dbReference type="EMBL" id="RAH41001.1"/>
    </source>
</evidence>
<sequence length="474" mass="52601">MGRIPFVTSPLSKSSTRQSSTSDGELGLDTHDEILFENPQFEHYEATSNIQLFFDLFFVANLTSFVTARDVNSSKMLASYVGFISILWFTWCHVSLYDVRFATDSIFERVAHACHFGVMMGLAVIGSNFLRQDARGPMQQLSLILMHYRKTRVPLLIILVSLLAAAAVFLVGINVAVAAVWPALSLEKTHLVERMTCLTLIIHDREAGPRFFPQDIGILISSVLIIYLTYQLYFDNISSVEALGPISQHLDQPNLHLGTPLGRDQPAFNPLMSGINSNAPVDELRDMLGEALDDVLNRFTTYMDQFHTIESAYNATIALPPNATGTEFIEKAWPAIMETVTIIVHNFGRNIPKEVAAKANLTFQEATDAVMKVFDLTFGYFCICTGLFLIFTMVFAILSLPRDPHHFRMCRVSTGTIALVGLGLALLSLMNISGKSQAVGQSPWVLPALALIMLFLLALHHFAQGGYIASIRHH</sequence>
<proteinExistence type="predicted"/>
<dbReference type="Proteomes" id="UP000249057">
    <property type="component" value="Unassembled WGS sequence"/>
</dbReference>
<keyword evidence="2" id="KW-1185">Reference proteome</keyword>
<reference evidence="1" key="1">
    <citation type="submission" date="2018-02" db="EMBL/GenBank/DDBJ databases">
        <title>The genomes of Aspergillus section Nigri reveals drivers in fungal speciation.</title>
        <authorList>
            <consortium name="DOE Joint Genome Institute"/>
            <person name="Vesth T.C."/>
            <person name="Nybo J."/>
            <person name="Theobald S."/>
            <person name="Brandl J."/>
            <person name="Frisvad J.C."/>
            <person name="Nielsen K.F."/>
            <person name="Lyhne E.K."/>
            <person name="Kogle M.E."/>
            <person name="Kuo A."/>
            <person name="Riley R."/>
            <person name="Clum A."/>
            <person name="Nolan M."/>
            <person name="Lipzen A."/>
            <person name="Salamov A."/>
            <person name="Henrissat B."/>
            <person name="Wiebenga A."/>
            <person name="De vries R.P."/>
            <person name="Grigoriev I.V."/>
            <person name="Mortensen U.H."/>
            <person name="Andersen M.R."/>
            <person name="Baker S.E."/>
        </authorList>
    </citation>
    <scope>NUCLEOTIDE SEQUENCE</scope>
    <source>
        <strain evidence="1">CBS 621.78</strain>
    </source>
</reference>